<accession>A0AAV4YDE7</accession>
<sequence>METRIFAALGSIVKRINEQNVVGFDGGAVHPAAWSQSGELGTLNDVSSLPTINSLQINNGRSKAKNSGEHSRSCRKDADTSASVKCQSPNSGYDTVVGHVLVADLINEFVQFFEFSVLFYRLKYRSVYIMISSHGNCPQRGTDTDNETHCVSDQI</sequence>
<evidence type="ECO:0000313" key="3">
    <source>
        <dbReference type="Proteomes" id="UP001054945"/>
    </source>
</evidence>
<keyword evidence="3" id="KW-1185">Reference proteome</keyword>
<dbReference type="Proteomes" id="UP001054945">
    <property type="component" value="Unassembled WGS sequence"/>
</dbReference>
<feature type="region of interest" description="Disordered" evidence="1">
    <location>
        <begin position="58"/>
        <end position="81"/>
    </location>
</feature>
<name>A0AAV4YDE7_CAEEX</name>
<evidence type="ECO:0000313" key="2">
    <source>
        <dbReference type="EMBL" id="GIZ05163.1"/>
    </source>
</evidence>
<evidence type="ECO:0000256" key="1">
    <source>
        <dbReference type="SAM" id="MobiDB-lite"/>
    </source>
</evidence>
<reference evidence="2 3" key="1">
    <citation type="submission" date="2021-06" db="EMBL/GenBank/DDBJ databases">
        <title>Caerostris extrusa draft genome.</title>
        <authorList>
            <person name="Kono N."/>
            <person name="Arakawa K."/>
        </authorList>
    </citation>
    <scope>NUCLEOTIDE SEQUENCE [LARGE SCALE GENOMIC DNA]</scope>
</reference>
<proteinExistence type="predicted"/>
<comment type="caution">
    <text evidence="2">The sequence shown here is derived from an EMBL/GenBank/DDBJ whole genome shotgun (WGS) entry which is preliminary data.</text>
</comment>
<protein>
    <submittedName>
        <fullName evidence="2">Uncharacterized protein</fullName>
    </submittedName>
</protein>
<gene>
    <name evidence="2" type="ORF">CEXT_31651</name>
</gene>
<dbReference type="AlphaFoldDB" id="A0AAV4YDE7"/>
<feature type="compositionally biased region" description="Basic and acidic residues" evidence="1">
    <location>
        <begin position="66"/>
        <end position="79"/>
    </location>
</feature>
<organism evidence="2 3">
    <name type="scientific">Caerostris extrusa</name>
    <name type="common">Bark spider</name>
    <name type="synonym">Caerostris bankana</name>
    <dbReference type="NCBI Taxonomy" id="172846"/>
    <lineage>
        <taxon>Eukaryota</taxon>
        <taxon>Metazoa</taxon>
        <taxon>Ecdysozoa</taxon>
        <taxon>Arthropoda</taxon>
        <taxon>Chelicerata</taxon>
        <taxon>Arachnida</taxon>
        <taxon>Araneae</taxon>
        <taxon>Araneomorphae</taxon>
        <taxon>Entelegynae</taxon>
        <taxon>Araneoidea</taxon>
        <taxon>Araneidae</taxon>
        <taxon>Caerostris</taxon>
    </lineage>
</organism>
<dbReference type="EMBL" id="BPLR01019228">
    <property type="protein sequence ID" value="GIZ05163.1"/>
    <property type="molecule type" value="Genomic_DNA"/>
</dbReference>